<evidence type="ECO:0000313" key="1">
    <source>
        <dbReference type="EMBL" id="RCH82983.1"/>
    </source>
</evidence>
<reference evidence="1 2" key="1">
    <citation type="journal article" date="2018" name="G3 (Bethesda)">
        <title>Phylogenetic and Phylogenomic Definition of Rhizopus Species.</title>
        <authorList>
            <person name="Gryganskyi A.P."/>
            <person name="Golan J."/>
            <person name="Dolatabadi S."/>
            <person name="Mondo S."/>
            <person name="Robb S."/>
            <person name="Idnurm A."/>
            <person name="Muszewska A."/>
            <person name="Steczkiewicz K."/>
            <person name="Masonjones S."/>
            <person name="Liao H.L."/>
            <person name="Gajdeczka M.T."/>
            <person name="Anike F."/>
            <person name="Vuek A."/>
            <person name="Anishchenko I.M."/>
            <person name="Voigt K."/>
            <person name="de Hoog G.S."/>
            <person name="Smith M.E."/>
            <person name="Heitman J."/>
            <person name="Vilgalys R."/>
            <person name="Stajich J.E."/>
        </authorList>
    </citation>
    <scope>NUCLEOTIDE SEQUENCE [LARGE SCALE GENOMIC DNA]</scope>
    <source>
        <strain evidence="1 2">LSU 92-RS-03</strain>
    </source>
</reference>
<keyword evidence="2" id="KW-1185">Reference proteome</keyword>
<dbReference type="EMBL" id="PJQM01004904">
    <property type="protein sequence ID" value="RCH82983.1"/>
    <property type="molecule type" value="Genomic_DNA"/>
</dbReference>
<feature type="non-terminal residue" evidence="1">
    <location>
        <position position="291"/>
    </location>
</feature>
<dbReference type="AlphaFoldDB" id="A0A367IZ68"/>
<sequence length="291" mass="32940">MQIPQYIITRLPQILVLPKVEESLGVICGCYTRKDGGFDITTIPPSKFKEDPPKYTITPLAKAISNSHALDTDLSQLFQEQRLSLIHIKYFGVPKHDGEDEFPDATPQKVSVCLLITDNLKRPILVKTKYHILAYKLYFGIFANGFFKYTGYSKFTLLNQKLKGYQEQDEDNLSTELIAYVYNRESISSIKAALQNKDTIFNSMFNMTVVHKICKSYDLGSAHQISVLPGIKSVRILGVKKTAVPSTEPKKSSYLERILSNSNIIREGQRPLVNGVNTFFCKLEMSSLVRD</sequence>
<comment type="caution">
    <text evidence="1">The sequence shown here is derived from an EMBL/GenBank/DDBJ whole genome shotgun (WGS) entry which is preliminary data.</text>
</comment>
<dbReference type="STRING" id="4846.A0A367IZ68"/>
<name>A0A367IZ68_RHIST</name>
<proteinExistence type="predicted"/>
<dbReference type="Proteomes" id="UP000253551">
    <property type="component" value="Unassembled WGS sequence"/>
</dbReference>
<gene>
    <name evidence="1" type="ORF">CU098_006842</name>
</gene>
<organism evidence="1 2">
    <name type="scientific">Rhizopus stolonifer</name>
    <name type="common">Rhizopus nigricans</name>
    <dbReference type="NCBI Taxonomy" id="4846"/>
    <lineage>
        <taxon>Eukaryota</taxon>
        <taxon>Fungi</taxon>
        <taxon>Fungi incertae sedis</taxon>
        <taxon>Mucoromycota</taxon>
        <taxon>Mucoromycotina</taxon>
        <taxon>Mucoromycetes</taxon>
        <taxon>Mucorales</taxon>
        <taxon>Mucorineae</taxon>
        <taxon>Rhizopodaceae</taxon>
        <taxon>Rhizopus</taxon>
    </lineage>
</organism>
<evidence type="ECO:0000313" key="2">
    <source>
        <dbReference type="Proteomes" id="UP000253551"/>
    </source>
</evidence>
<accession>A0A367IZ68</accession>
<dbReference type="OrthoDB" id="2285773at2759"/>
<protein>
    <submittedName>
        <fullName evidence="1">Uncharacterized protein</fullName>
    </submittedName>
</protein>